<dbReference type="Proteomes" id="UP000320839">
    <property type="component" value="Chromosome"/>
</dbReference>
<accession>A0A518FHD6</accession>
<evidence type="ECO:0000313" key="1">
    <source>
        <dbReference type="EMBL" id="QDV15751.1"/>
    </source>
</evidence>
<protein>
    <submittedName>
        <fullName evidence="1">Uncharacterized protein</fullName>
    </submittedName>
</protein>
<sequence>MKTGAFRVKDEFGNIHTIEELRDYHDCSTMFGRDQALDSLADLQTSEGERVDTSDGGTFIIQTTNGPVSAVKVE</sequence>
<dbReference type="RefSeq" id="WP_145453802.1">
    <property type="nucleotide sequence ID" value="NZ_CP036317.1"/>
</dbReference>
<gene>
    <name evidence="1" type="ORF">Pan153_03690</name>
</gene>
<evidence type="ECO:0000313" key="2">
    <source>
        <dbReference type="Proteomes" id="UP000320839"/>
    </source>
</evidence>
<dbReference type="AlphaFoldDB" id="A0A518FHD6"/>
<organism evidence="1 2">
    <name type="scientific">Gimesia panareensis</name>
    <dbReference type="NCBI Taxonomy" id="2527978"/>
    <lineage>
        <taxon>Bacteria</taxon>
        <taxon>Pseudomonadati</taxon>
        <taxon>Planctomycetota</taxon>
        <taxon>Planctomycetia</taxon>
        <taxon>Planctomycetales</taxon>
        <taxon>Planctomycetaceae</taxon>
        <taxon>Gimesia</taxon>
    </lineage>
</organism>
<reference evidence="1 2" key="1">
    <citation type="submission" date="2019-02" db="EMBL/GenBank/DDBJ databases">
        <title>Deep-cultivation of Planctomycetes and their phenomic and genomic characterization uncovers novel biology.</title>
        <authorList>
            <person name="Wiegand S."/>
            <person name="Jogler M."/>
            <person name="Boedeker C."/>
            <person name="Pinto D."/>
            <person name="Vollmers J."/>
            <person name="Rivas-Marin E."/>
            <person name="Kohn T."/>
            <person name="Peeters S.H."/>
            <person name="Heuer A."/>
            <person name="Rast P."/>
            <person name="Oberbeckmann S."/>
            <person name="Bunk B."/>
            <person name="Jeske O."/>
            <person name="Meyerdierks A."/>
            <person name="Storesund J.E."/>
            <person name="Kallscheuer N."/>
            <person name="Luecker S."/>
            <person name="Lage O.M."/>
            <person name="Pohl T."/>
            <person name="Merkel B.J."/>
            <person name="Hornburger P."/>
            <person name="Mueller R.-W."/>
            <person name="Bruemmer F."/>
            <person name="Labrenz M."/>
            <person name="Spormann A.M."/>
            <person name="Op den Camp H."/>
            <person name="Overmann J."/>
            <person name="Amann R."/>
            <person name="Jetten M.S.M."/>
            <person name="Mascher T."/>
            <person name="Medema M.H."/>
            <person name="Devos D.P."/>
            <person name="Kaster A.-K."/>
            <person name="Ovreas L."/>
            <person name="Rohde M."/>
            <person name="Galperin M.Y."/>
            <person name="Jogler C."/>
        </authorList>
    </citation>
    <scope>NUCLEOTIDE SEQUENCE [LARGE SCALE GENOMIC DNA]</scope>
    <source>
        <strain evidence="1 2">Pan153</strain>
    </source>
</reference>
<proteinExistence type="predicted"/>
<name>A0A518FHD6_9PLAN</name>
<dbReference type="EMBL" id="CP036317">
    <property type="protein sequence ID" value="QDV15751.1"/>
    <property type="molecule type" value="Genomic_DNA"/>
</dbReference>